<dbReference type="GO" id="GO:0005886">
    <property type="term" value="C:plasma membrane"/>
    <property type="evidence" value="ECO:0007669"/>
    <property type="project" value="UniProtKB-SubCell"/>
</dbReference>
<protein>
    <recommendedName>
        <fullName evidence="11">Olfactory receptor</fullName>
    </recommendedName>
</protein>
<evidence type="ECO:0000256" key="2">
    <source>
        <dbReference type="ARBA" id="ARBA00022475"/>
    </source>
</evidence>
<sequence>MTHKLGNHTYFEAFRILAFSNTPVDPILLFIILCLIYWTAVLGNLILIILVSANSRLHTPMYILLSNLSCLDIGFTTVTIPKLMDILLTGYNSISYRNCFIQVYFFIFFATTEALILSCMAYDRYVAICHPLQYLIIISGRKYALIVGGPWIMGCVNSLFIILLASNLSFCGAHNIDAYFCNVKALSKISCNSSGFQTFIYIDAFLLGLLQLMLILISYIKIILVTLRLRSSGARMKFFSTCSSHLAALIIFYGTALCMYLRPPSENRDDLDKVFSVVYSAITPMLNPLVYSLRNNEVTNAWESILKNIKKLK</sequence>
<keyword evidence="8 10" id="KW-0675">Receptor</keyword>
<evidence type="ECO:0000256" key="1">
    <source>
        <dbReference type="ARBA" id="ARBA00004651"/>
    </source>
</evidence>
<feature type="transmembrane region" description="Helical" evidence="11">
    <location>
        <begin position="274"/>
        <end position="293"/>
    </location>
</feature>
<evidence type="ECO:0000313" key="14">
    <source>
        <dbReference type="Proteomes" id="UP000694892"/>
    </source>
</evidence>
<gene>
    <name evidence="13" type="ORF">XELAEV_18043250mg</name>
</gene>
<dbReference type="SUPFAM" id="SSF81321">
    <property type="entry name" value="Family A G protein-coupled receptor-like"/>
    <property type="match status" value="1"/>
</dbReference>
<evidence type="ECO:0000256" key="4">
    <source>
        <dbReference type="ARBA" id="ARBA00022725"/>
    </source>
</evidence>
<dbReference type="InterPro" id="IPR000725">
    <property type="entry name" value="Olfact_rcpt"/>
</dbReference>
<keyword evidence="5 11" id="KW-1133">Transmembrane helix</keyword>
<comment type="subcellular location">
    <subcellularLocation>
        <location evidence="1 11">Cell membrane</location>
        <topology evidence="1 11">Multi-pass membrane protein</topology>
    </subcellularLocation>
</comment>
<dbReference type="InterPro" id="IPR000276">
    <property type="entry name" value="GPCR_Rhodpsn"/>
</dbReference>
<evidence type="ECO:0000259" key="12">
    <source>
        <dbReference type="PROSITE" id="PS50262"/>
    </source>
</evidence>
<evidence type="ECO:0000256" key="9">
    <source>
        <dbReference type="ARBA" id="ARBA00023224"/>
    </source>
</evidence>
<dbReference type="GO" id="GO:0004984">
    <property type="term" value="F:olfactory receptor activity"/>
    <property type="evidence" value="ECO:0007669"/>
    <property type="project" value="InterPro"/>
</dbReference>
<dbReference type="PROSITE" id="PS50262">
    <property type="entry name" value="G_PROTEIN_RECEP_F1_2"/>
    <property type="match status" value="1"/>
</dbReference>
<dbReference type="EMBL" id="CM004482">
    <property type="protein sequence ID" value="OCT62166.1"/>
    <property type="molecule type" value="Genomic_DNA"/>
</dbReference>
<keyword evidence="6 10" id="KW-0297">G-protein coupled receptor</keyword>
<name>A0A974BWS3_XENLA</name>
<evidence type="ECO:0000256" key="10">
    <source>
        <dbReference type="RuleBase" id="RU000688"/>
    </source>
</evidence>
<dbReference type="PRINTS" id="PR00237">
    <property type="entry name" value="GPCRRHODOPSN"/>
</dbReference>
<dbReference type="Pfam" id="PF13853">
    <property type="entry name" value="7tm_4"/>
    <property type="match status" value="1"/>
</dbReference>
<evidence type="ECO:0000256" key="11">
    <source>
        <dbReference type="RuleBase" id="RU363047"/>
    </source>
</evidence>
<evidence type="ECO:0000313" key="13">
    <source>
        <dbReference type="EMBL" id="OCT62166.1"/>
    </source>
</evidence>
<dbReference type="PRINTS" id="PR00245">
    <property type="entry name" value="OLFACTORYR"/>
</dbReference>
<keyword evidence="9 10" id="KW-0807">Transducer</keyword>
<reference evidence="14" key="1">
    <citation type="journal article" date="2016" name="Nature">
        <title>Genome evolution in the allotetraploid frog Xenopus laevis.</title>
        <authorList>
            <person name="Session A.M."/>
            <person name="Uno Y."/>
            <person name="Kwon T."/>
            <person name="Chapman J.A."/>
            <person name="Toyoda A."/>
            <person name="Takahashi S."/>
            <person name="Fukui A."/>
            <person name="Hikosaka A."/>
            <person name="Suzuki A."/>
            <person name="Kondo M."/>
            <person name="van Heeringen S.J."/>
            <person name="Quigley I."/>
            <person name="Heinz S."/>
            <person name="Ogino H."/>
            <person name="Ochi H."/>
            <person name="Hellsten U."/>
            <person name="Lyons J.B."/>
            <person name="Simakov O."/>
            <person name="Putnam N."/>
            <person name="Stites J."/>
            <person name="Kuroki Y."/>
            <person name="Tanaka T."/>
            <person name="Michiue T."/>
            <person name="Watanabe M."/>
            <person name="Bogdanovic O."/>
            <person name="Lister R."/>
            <person name="Georgiou G."/>
            <person name="Paranjpe S.S."/>
            <person name="van Kruijsbergen I."/>
            <person name="Shu S."/>
            <person name="Carlson J."/>
            <person name="Kinoshita T."/>
            <person name="Ohta Y."/>
            <person name="Mawaribuchi S."/>
            <person name="Jenkins J."/>
            <person name="Grimwood J."/>
            <person name="Schmutz J."/>
            <person name="Mitros T."/>
            <person name="Mozaffari S.V."/>
            <person name="Suzuki Y."/>
            <person name="Haramoto Y."/>
            <person name="Yamamoto T.S."/>
            <person name="Takagi C."/>
            <person name="Heald R."/>
            <person name="Miller K."/>
            <person name="Haudenschild C."/>
            <person name="Kitzman J."/>
            <person name="Nakayama T."/>
            <person name="Izutsu Y."/>
            <person name="Robert J."/>
            <person name="Fortriede J."/>
            <person name="Burns K."/>
            <person name="Lotay V."/>
            <person name="Karimi K."/>
            <person name="Yasuoka Y."/>
            <person name="Dichmann D.S."/>
            <person name="Flajnik M.F."/>
            <person name="Houston D.W."/>
            <person name="Shendure J."/>
            <person name="DuPasquier L."/>
            <person name="Vize P.D."/>
            <person name="Zorn A.M."/>
            <person name="Ito M."/>
            <person name="Marcotte E.M."/>
            <person name="Wallingford J.B."/>
            <person name="Ito Y."/>
            <person name="Asashima M."/>
            <person name="Ueno N."/>
            <person name="Matsuda Y."/>
            <person name="Veenstra G.J."/>
            <person name="Fujiyama A."/>
            <person name="Harland R.M."/>
            <person name="Taira M."/>
            <person name="Rokhsar D.S."/>
        </authorList>
    </citation>
    <scope>NUCLEOTIDE SEQUENCE [LARGE SCALE GENOMIC DNA]</scope>
    <source>
        <strain evidence="14">J</strain>
    </source>
</reference>
<dbReference type="CDD" id="cd13954">
    <property type="entry name" value="7tmA_OR"/>
    <property type="match status" value="1"/>
</dbReference>
<feature type="transmembrane region" description="Helical" evidence="11">
    <location>
        <begin position="27"/>
        <end position="50"/>
    </location>
</feature>
<evidence type="ECO:0000256" key="3">
    <source>
        <dbReference type="ARBA" id="ARBA00022692"/>
    </source>
</evidence>
<feature type="transmembrane region" description="Helical" evidence="11">
    <location>
        <begin position="238"/>
        <end position="262"/>
    </location>
</feature>
<dbReference type="FunFam" id="1.20.1070.10:FF:000015">
    <property type="entry name" value="Olfactory receptor"/>
    <property type="match status" value="1"/>
</dbReference>
<accession>A0A974BWS3</accession>
<dbReference type="PANTHER" id="PTHR26452">
    <property type="entry name" value="OLFACTORY RECEPTOR"/>
    <property type="match status" value="1"/>
</dbReference>
<feature type="domain" description="G-protein coupled receptors family 1 profile" evidence="12">
    <location>
        <begin position="43"/>
        <end position="291"/>
    </location>
</feature>
<dbReference type="InterPro" id="IPR017452">
    <property type="entry name" value="GPCR_Rhodpsn_7TM"/>
</dbReference>
<keyword evidence="11" id="KW-0716">Sensory transduction</keyword>
<dbReference type="Proteomes" id="UP000694892">
    <property type="component" value="Chromosome 9_10L"/>
</dbReference>
<feature type="transmembrane region" description="Helical" evidence="11">
    <location>
        <begin position="204"/>
        <end position="226"/>
    </location>
</feature>
<keyword evidence="7 11" id="KW-0472">Membrane</keyword>
<evidence type="ECO:0000256" key="5">
    <source>
        <dbReference type="ARBA" id="ARBA00022989"/>
    </source>
</evidence>
<organism evidence="13 14">
    <name type="scientific">Xenopus laevis</name>
    <name type="common">African clawed frog</name>
    <dbReference type="NCBI Taxonomy" id="8355"/>
    <lineage>
        <taxon>Eukaryota</taxon>
        <taxon>Metazoa</taxon>
        <taxon>Chordata</taxon>
        <taxon>Craniata</taxon>
        <taxon>Vertebrata</taxon>
        <taxon>Euteleostomi</taxon>
        <taxon>Amphibia</taxon>
        <taxon>Batrachia</taxon>
        <taxon>Anura</taxon>
        <taxon>Pipoidea</taxon>
        <taxon>Pipidae</taxon>
        <taxon>Xenopodinae</taxon>
        <taxon>Xenopus</taxon>
        <taxon>Xenopus</taxon>
    </lineage>
</organism>
<keyword evidence="2 11" id="KW-1003">Cell membrane</keyword>
<dbReference type="AlphaFoldDB" id="A0A974BWS3"/>
<comment type="similarity">
    <text evidence="10">Belongs to the G-protein coupled receptor 1 family.</text>
</comment>
<evidence type="ECO:0000256" key="6">
    <source>
        <dbReference type="ARBA" id="ARBA00023040"/>
    </source>
</evidence>
<feature type="transmembrane region" description="Helical" evidence="11">
    <location>
        <begin position="62"/>
        <end position="81"/>
    </location>
</feature>
<keyword evidence="3 10" id="KW-0812">Transmembrane</keyword>
<keyword evidence="4 11" id="KW-0552">Olfaction</keyword>
<dbReference type="InterPro" id="IPR050516">
    <property type="entry name" value="Olfactory_GPCR"/>
</dbReference>
<evidence type="ECO:0000256" key="7">
    <source>
        <dbReference type="ARBA" id="ARBA00023136"/>
    </source>
</evidence>
<dbReference type="GO" id="GO:0004930">
    <property type="term" value="F:G protein-coupled receptor activity"/>
    <property type="evidence" value="ECO:0007669"/>
    <property type="project" value="UniProtKB-KW"/>
</dbReference>
<dbReference type="Gene3D" id="1.20.1070.10">
    <property type="entry name" value="Rhodopsin 7-helix transmembrane proteins"/>
    <property type="match status" value="1"/>
</dbReference>
<proteinExistence type="inferred from homology"/>
<dbReference type="PROSITE" id="PS00237">
    <property type="entry name" value="G_PROTEIN_RECEP_F1_1"/>
    <property type="match status" value="1"/>
</dbReference>
<evidence type="ECO:0000256" key="8">
    <source>
        <dbReference type="ARBA" id="ARBA00023170"/>
    </source>
</evidence>
<feature type="transmembrane region" description="Helical" evidence="11">
    <location>
        <begin position="101"/>
        <end position="122"/>
    </location>
</feature>
<feature type="transmembrane region" description="Helical" evidence="11">
    <location>
        <begin position="143"/>
        <end position="165"/>
    </location>
</feature>
<dbReference type="OMA" id="GARMKFF"/>